<name>A0A1R2CEV5_9CILI</name>
<reference evidence="1 2" key="1">
    <citation type="submission" date="2016-11" db="EMBL/GenBank/DDBJ databases">
        <title>The macronuclear genome of Stentor coeruleus: a giant cell with tiny introns.</title>
        <authorList>
            <person name="Slabodnick M."/>
            <person name="Ruby J.G."/>
            <person name="Reiff S.B."/>
            <person name="Swart E.C."/>
            <person name="Gosai S."/>
            <person name="Prabakaran S."/>
            <person name="Witkowska E."/>
            <person name="Larue G.E."/>
            <person name="Fisher S."/>
            <person name="Freeman R.M."/>
            <person name="Gunawardena J."/>
            <person name="Chu W."/>
            <person name="Stover N.A."/>
            <person name="Gregory B.D."/>
            <person name="Nowacki M."/>
            <person name="Derisi J."/>
            <person name="Roy S.W."/>
            <person name="Marshall W.F."/>
            <person name="Sood P."/>
        </authorList>
    </citation>
    <scope>NUCLEOTIDE SEQUENCE [LARGE SCALE GENOMIC DNA]</scope>
    <source>
        <strain evidence="1">WM001</strain>
    </source>
</reference>
<dbReference type="EMBL" id="MPUH01000174">
    <property type="protein sequence ID" value="OMJ87554.1"/>
    <property type="molecule type" value="Genomic_DNA"/>
</dbReference>
<protein>
    <submittedName>
        <fullName evidence="1">Uncharacterized protein</fullName>
    </submittedName>
</protein>
<gene>
    <name evidence="1" type="ORF">SteCoe_10731</name>
</gene>
<organism evidence="1 2">
    <name type="scientific">Stentor coeruleus</name>
    <dbReference type="NCBI Taxonomy" id="5963"/>
    <lineage>
        <taxon>Eukaryota</taxon>
        <taxon>Sar</taxon>
        <taxon>Alveolata</taxon>
        <taxon>Ciliophora</taxon>
        <taxon>Postciliodesmatophora</taxon>
        <taxon>Heterotrichea</taxon>
        <taxon>Heterotrichida</taxon>
        <taxon>Stentoridae</taxon>
        <taxon>Stentor</taxon>
    </lineage>
</organism>
<evidence type="ECO:0000313" key="2">
    <source>
        <dbReference type="Proteomes" id="UP000187209"/>
    </source>
</evidence>
<evidence type="ECO:0000313" key="1">
    <source>
        <dbReference type="EMBL" id="OMJ87554.1"/>
    </source>
</evidence>
<proteinExistence type="predicted"/>
<sequence length="128" mass="14172">MSCAINYENVIIGLESFVKDMDNFKTKSIKKALKGLSVTLQEIPNTLTECSNQGQRDYLRMHHAIKALEFPTTAEVFDKKFFALNGIDITFELKSIVESFTKGKMFDLGFNIGALLAKISGSGIIISA</sequence>
<comment type="caution">
    <text evidence="1">The sequence shown here is derived from an EMBL/GenBank/DDBJ whole genome shotgun (WGS) entry which is preliminary data.</text>
</comment>
<keyword evidence="2" id="KW-1185">Reference proteome</keyword>
<dbReference type="Proteomes" id="UP000187209">
    <property type="component" value="Unassembled WGS sequence"/>
</dbReference>
<dbReference type="AlphaFoldDB" id="A0A1R2CEV5"/>
<accession>A0A1R2CEV5</accession>